<accession>A0A2T0WKE4</accession>
<dbReference type="EMBL" id="PVTR01000007">
    <property type="protein sequence ID" value="PRY87178.1"/>
    <property type="molecule type" value="Genomic_DNA"/>
</dbReference>
<protein>
    <submittedName>
        <fullName evidence="1">Uncharacterized protein</fullName>
    </submittedName>
</protein>
<evidence type="ECO:0000313" key="2">
    <source>
        <dbReference type="Proteomes" id="UP000238157"/>
    </source>
</evidence>
<dbReference type="AlphaFoldDB" id="A0A2T0WKE4"/>
<reference evidence="1 2" key="1">
    <citation type="submission" date="2018-03" db="EMBL/GenBank/DDBJ databases">
        <title>Genomic Encyclopedia of Archaeal and Bacterial Type Strains, Phase II (KMG-II): from individual species to whole genera.</title>
        <authorList>
            <person name="Goeker M."/>
        </authorList>
    </citation>
    <scope>NUCLEOTIDE SEQUENCE [LARGE SCALE GENOMIC DNA]</scope>
    <source>
        <strain evidence="1 2">DSM 27929</strain>
    </source>
</reference>
<organism evidence="1 2">
    <name type="scientific">Mongoliibacter ruber</name>
    <dbReference type="NCBI Taxonomy" id="1750599"/>
    <lineage>
        <taxon>Bacteria</taxon>
        <taxon>Pseudomonadati</taxon>
        <taxon>Bacteroidota</taxon>
        <taxon>Cytophagia</taxon>
        <taxon>Cytophagales</taxon>
        <taxon>Cyclobacteriaceae</taxon>
        <taxon>Mongoliibacter</taxon>
    </lineage>
</organism>
<sequence length="279" mass="32924">MRKLILLVLVTILSLELAPGQGLYSPGQPKDDGRFAASTKQVNQFFRRFNAEESVEGDKRYYEGDPLYRDRELRGKFISILFDNETSSVDSETKKQFLNEILSENYPQYIHFHREDWFAEVSAIFTYKGKREDVTLFLKIQPEGLGYEWVIDKVVFEPFKDIFKKPEGDSKGFLHPLSHELGFMNLRKAFQDSDTPEAYTPKEYSPDYLTLFLYEMKKGSIKFETINDVKFHFFQINNWYFELNQFNRPGFNTGWLIGNLVRLKPGDKESILRYIYDQK</sequence>
<gene>
    <name evidence="1" type="ORF">CLW00_107248</name>
</gene>
<dbReference type="Proteomes" id="UP000238157">
    <property type="component" value="Unassembled WGS sequence"/>
</dbReference>
<evidence type="ECO:0000313" key="1">
    <source>
        <dbReference type="EMBL" id="PRY87178.1"/>
    </source>
</evidence>
<dbReference type="OrthoDB" id="976741at2"/>
<proteinExistence type="predicted"/>
<name>A0A2T0WKE4_9BACT</name>
<dbReference type="RefSeq" id="WP_106134190.1">
    <property type="nucleotide sequence ID" value="NZ_PVTR01000007.1"/>
</dbReference>
<keyword evidence="2" id="KW-1185">Reference proteome</keyword>
<comment type="caution">
    <text evidence="1">The sequence shown here is derived from an EMBL/GenBank/DDBJ whole genome shotgun (WGS) entry which is preliminary data.</text>
</comment>